<name>A0A344UHY5_9NEIS</name>
<dbReference type="Proteomes" id="UP000252038">
    <property type="component" value="Chromosome"/>
</dbReference>
<evidence type="ECO:0008006" key="3">
    <source>
        <dbReference type="Google" id="ProtNLM"/>
    </source>
</evidence>
<reference evidence="1 2" key="1">
    <citation type="submission" date="2018-05" db="EMBL/GenBank/DDBJ databases">
        <title>Genome sequencing, assembly and analysis of the novel insecticidal bacterium, Chromobacterium phragmitis.</title>
        <authorList>
            <person name="Sparks M.E."/>
            <person name="Blackburn M.B."/>
            <person name="Gundersen-Rindal D.E."/>
        </authorList>
    </citation>
    <scope>NUCLEOTIDE SEQUENCE [LARGE SCALE GENOMIC DNA]</scope>
    <source>
        <strain evidence="1">IIBBL 274-1</strain>
    </source>
</reference>
<dbReference type="InterPro" id="IPR026487">
    <property type="entry name" value="CHP04141"/>
</dbReference>
<dbReference type="AlphaFoldDB" id="A0A344UHY5"/>
<dbReference type="EMBL" id="CP029554">
    <property type="protein sequence ID" value="AXE34883.1"/>
    <property type="molecule type" value="Genomic_DNA"/>
</dbReference>
<proteinExistence type="predicted"/>
<sequence length="530" mass="61235">MKKSHVESKYKLTVFLIKNSYTDIDTFINAIGFETIDIKEDGEELGKLIYKGGFKSEPSWVSIFKGQEGFDSSSIFNLSSKAIFLHQHANRWFCFTFGYARHLIDEHAYERNFGLITALNIGDPSAITSIDKTNISHISLHSKEQATKEIELTSFEFNDETDILKSITAKVPKNESIKDEETLSGRDSVTIYTRASIKKFPAIAERLYCAFNDNKYKERYPWLDKIIEERDSTTIEELDSTLIAYIIRGNFEKVWLAIPEVISWEEIDGFTFKEGQNKSHSLRIYPELDISDWINQLRDKNTLSISQLKLKRICAHRIDNGPSYKWSVYRCLNAEIDLNEKKYILNDGSWYNIEHNFVQEVNNYFSTIPDSDIYLPPYHSKTEPEYLRSIADEDSRYALMDQNNIMIGGKLSRIEFCDLYSKEKEIIHVKKYSGSSVLSHLFSQALVSAECLLHDIKFRKDVNELLPMDFRLPSPEGRLDPSQYSICIAIMCKYSGPLDIPFFSKVSFKNAAVSLKRLGFNVFKLKINKT</sequence>
<evidence type="ECO:0000313" key="2">
    <source>
        <dbReference type="Proteomes" id="UP000252038"/>
    </source>
</evidence>
<organism evidence="1 2">
    <name type="scientific">Chromobacterium phragmitis</name>
    <dbReference type="NCBI Taxonomy" id="2202141"/>
    <lineage>
        <taxon>Bacteria</taxon>
        <taxon>Pseudomonadati</taxon>
        <taxon>Pseudomonadota</taxon>
        <taxon>Betaproteobacteria</taxon>
        <taxon>Neisseriales</taxon>
        <taxon>Chromobacteriaceae</taxon>
        <taxon>Chromobacterium</taxon>
    </lineage>
</organism>
<dbReference type="KEGG" id="chrb:DK843_11600"/>
<dbReference type="RefSeq" id="WP_114073326.1">
    <property type="nucleotide sequence ID" value="NZ_CP029554.1"/>
</dbReference>
<protein>
    <recommendedName>
        <fullName evidence="3">Sporadically distributed protein, TIGR04141 family</fullName>
    </recommendedName>
</protein>
<dbReference type="Pfam" id="PF19614">
    <property type="entry name" value="DUF6119"/>
    <property type="match status" value="1"/>
</dbReference>
<evidence type="ECO:0000313" key="1">
    <source>
        <dbReference type="EMBL" id="AXE34883.1"/>
    </source>
</evidence>
<dbReference type="NCBIfam" id="TIGR04141">
    <property type="entry name" value="TIGR04141 family sporadically distributed protein"/>
    <property type="match status" value="1"/>
</dbReference>
<accession>A0A344UHY5</accession>
<gene>
    <name evidence="1" type="ORF">DK843_11600</name>
</gene>